<organism evidence="10 11">
    <name type="scientific">Chelatococcus reniformis</name>
    <dbReference type="NCBI Taxonomy" id="1494448"/>
    <lineage>
        <taxon>Bacteria</taxon>
        <taxon>Pseudomonadati</taxon>
        <taxon>Pseudomonadota</taxon>
        <taxon>Alphaproteobacteria</taxon>
        <taxon>Hyphomicrobiales</taxon>
        <taxon>Chelatococcaceae</taxon>
        <taxon>Chelatococcus</taxon>
    </lineage>
</organism>
<proteinExistence type="inferred from homology"/>
<feature type="transmembrane region" description="Helical" evidence="8">
    <location>
        <begin position="243"/>
        <end position="265"/>
    </location>
</feature>
<dbReference type="AlphaFoldDB" id="A0A916X6Y6"/>
<dbReference type="CDD" id="cd17486">
    <property type="entry name" value="MFS_AmpG_like"/>
    <property type="match status" value="1"/>
</dbReference>
<evidence type="ECO:0000313" key="11">
    <source>
        <dbReference type="Proteomes" id="UP000637002"/>
    </source>
</evidence>
<accession>A0A916X6Y6</accession>
<dbReference type="PANTHER" id="PTHR12778">
    <property type="entry name" value="SOLUTE CARRIER FAMILY 33 ACETYL-COA TRANSPORTER -RELATED"/>
    <property type="match status" value="1"/>
</dbReference>
<dbReference type="InterPro" id="IPR004752">
    <property type="entry name" value="AmpG_permease/AT-1"/>
</dbReference>
<evidence type="ECO:0000256" key="1">
    <source>
        <dbReference type="ARBA" id="ARBA00004141"/>
    </source>
</evidence>
<sequence length="451" mass="47793">MPSIRDRRTQIARAFTEPRLAIMLALGFSSGLPFLLVFGTLSAWLREAGVSRTEIGMLSWVALAYSLKFIWAPAIDRIDLPVLARLLGRRRAWMLAAQLLVAVGLAGLAIADPAHFLLGTVAMALLVAFAGATQDVAIDGWRIDAAPTEEQGMLSAVYQLGYRLALICSGAGALYLAEFVDWRTAYFAMAAMTLVGIIATLLAPVARPADRAGAPAPAVRPGFSFASAVLEPFTELVRRKGTLVVLILAMISIYRLPDFVSGIMANPLYIDLGFSKSEIASVSKLYGVWIGILGAFAGGIAIARAGLMPCLVVGGIAGAASNLMFAWLATAGHRLDLLTLSISLDNFASGFAGTALIAYMSGLTSPAMAATQYALLSSLYALPGKFVGGLSGVMVDQFGYPTFFVLTALVGVPVAVLSLLIWRFDRESAQTGRRPVEAEETEPLKERSAPA</sequence>
<evidence type="ECO:0000256" key="5">
    <source>
        <dbReference type="ARBA" id="ARBA00022989"/>
    </source>
</evidence>
<reference evidence="10" key="1">
    <citation type="journal article" date="2014" name="Int. J. Syst. Evol. Microbiol.">
        <title>Complete genome sequence of Corynebacterium casei LMG S-19264T (=DSM 44701T), isolated from a smear-ripened cheese.</title>
        <authorList>
            <consortium name="US DOE Joint Genome Institute (JGI-PGF)"/>
            <person name="Walter F."/>
            <person name="Albersmeier A."/>
            <person name="Kalinowski J."/>
            <person name="Ruckert C."/>
        </authorList>
    </citation>
    <scope>NUCLEOTIDE SEQUENCE</scope>
    <source>
        <strain evidence="10">CGMCC 1.12919</strain>
    </source>
</reference>
<feature type="region of interest" description="Disordered" evidence="7">
    <location>
        <begin position="432"/>
        <end position="451"/>
    </location>
</feature>
<dbReference type="GO" id="GO:0016020">
    <property type="term" value="C:membrane"/>
    <property type="evidence" value="ECO:0007669"/>
    <property type="project" value="UniProtKB-SubCell"/>
</dbReference>
<protein>
    <submittedName>
        <fullName evidence="10">MFS transporter</fullName>
    </submittedName>
</protein>
<dbReference type="EMBL" id="BMGG01000001">
    <property type="protein sequence ID" value="GGC47719.1"/>
    <property type="molecule type" value="Genomic_DNA"/>
</dbReference>
<dbReference type="PROSITE" id="PS50850">
    <property type="entry name" value="MFS"/>
    <property type="match status" value="1"/>
</dbReference>
<feature type="transmembrane region" description="Helical" evidence="8">
    <location>
        <begin position="337"/>
        <end position="361"/>
    </location>
</feature>
<feature type="transmembrane region" description="Helical" evidence="8">
    <location>
        <begin position="310"/>
        <end position="331"/>
    </location>
</feature>
<dbReference type="RefSeq" id="WP_244641684.1">
    <property type="nucleotide sequence ID" value="NZ_BMGG01000001.1"/>
</dbReference>
<dbReference type="InterPro" id="IPR020846">
    <property type="entry name" value="MFS_dom"/>
</dbReference>
<keyword evidence="11" id="KW-1185">Reference proteome</keyword>
<comment type="subcellular location">
    <subcellularLocation>
        <location evidence="1">Membrane</location>
        <topology evidence="1">Multi-pass membrane protein</topology>
    </subcellularLocation>
</comment>
<reference evidence="10" key="2">
    <citation type="submission" date="2020-09" db="EMBL/GenBank/DDBJ databases">
        <authorList>
            <person name="Sun Q."/>
            <person name="Zhou Y."/>
        </authorList>
    </citation>
    <scope>NUCLEOTIDE SEQUENCE</scope>
    <source>
        <strain evidence="10">CGMCC 1.12919</strain>
    </source>
</reference>
<dbReference type="InterPro" id="IPR011701">
    <property type="entry name" value="MFS"/>
</dbReference>
<evidence type="ECO:0000256" key="7">
    <source>
        <dbReference type="SAM" id="MobiDB-lite"/>
    </source>
</evidence>
<comment type="similarity">
    <text evidence="2">Belongs to the major facilitator superfamily.</text>
</comment>
<feature type="transmembrane region" description="Helical" evidence="8">
    <location>
        <begin position="160"/>
        <end position="180"/>
    </location>
</feature>
<feature type="transmembrane region" description="Helical" evidence="8">
    <location>
        <begin position="116"/>
        <end position="133"/>
    </location>
</feature>
<feature type="domain" description="Major facilitator superfamily (MFS) profile" evidence="9">
    <location>
        <begin position="19"/>
        <end position="426"/>
    </location>
</feature>
<feature type="transmembrane region" description="Helical" evidence="8">
    <location>
        <begin position="20"/>
        <end position="43"/>
    </location>
</feature>
<dbReference type="InterPro" id="IPR036259">
    <property type="entry name" value="MFS_trans_sf"/>
</dbReference>
<comment type="caution">
    <text evidence="10">The sequence shown here is derived from an EMBL/GenBank/DDBJ whole genome shotgun (WGS) entry which is preliminary data.</text>
</comment>
<keyword evidence="3" id="KW-0813">Transport</keyword>
<feature type="transmembrane region" description="Helical" evidence="8">
    <location>
        <begin position="285"/>
        <end position="303"/>
    </location>
</feature>
<dbReference type="Proteomes" id="UP000637002">
    <property type="component" value="Unassembled WGS sequence"/>
</dbReference>
<evidence type="ECO:0000256" key="4">
    <source>
        <dbReference type="ARBA" id="ARBA00022692"/>
    </source>
</evidence>
<evidence type="ECO:0000259" key="9">
    <source>
        <dbReference type="PROSITE" id="PS50850"/>
    </source>
</evidence>
<gene>
    <name evidence="10" type="ORF">GCM10010994_03590</name>
</gene>
<evidence type="ECO:0000256" key="8">
    <source>
        <dbReference type="SAM" id="Phobius"/>
    </source>
</evidence>
<evidence type="ECO:0000256" key="2">
    <source>
        <dbReference type="ARBA" id="ARBA00008335"/>
    </source>
</evidence>
<evidence type="ECO:0000256" key="6">
    <source>
        <dbReference type="ARBA" id="ARBA00023136"/>
    </source>
</evidence>
<dbReference type="NCBIfam" id="TIGR00901">
    <property type="entry name" value="2A0125"/>
    <property type="match status" value="1"/>
</dbReference>
<dbReference type="SUPFAM" id="SSF103473">
    <property type="entry name" value="MFS general substrate transporter"/>
    <property type="match status" value="1"/>
</dbReference>
<evidence type="ECO:0000313" key="10">
    <source>
        <dbReference type="EMBL" id="GGC47719.1"/>
    </source>
</evidence>
<dbReference type="Gene3D" id="1.20.1250.20">
    <property type="entry name" value="MFS general substrate transporter like domains"/>
    <property type="match status" value="2"/>
</dbReference>
<keyword evidence="6 8" id="KW-0472">Membrane</keyword>
<keyword evidence="5 8" id="KW-1133">Transmembrane helix</keyword>
<feature type="transmembrane region" description="Helical" evidence="8">
    <location>
        <begin position="186"/>
        <end position="206"/>
    </location>
</feature>
<dbReference type="PANTHER" id="PTHR12778:SF10">
    <property type="entry name" value="MAJOR FACILITATOR SUPERFAMILY DOMAIN-CONTAINING PROTEIN 3"/>
    <property type="match status" value="1"/>
</dbReference>
<evidence type="ECO:0000256" key="3">
    <source>
        <dbReference type="ARBA" id="ARBA00022448"/>
    </source>
</evidence>
<feature type="transmembrane region" description="Helical" evidence="8">
    <location>
        <begin position="373"/>
        <end position="394"/>
    </location>
</feature>
<dbReference type="Pfam" id="PF07690">
    <property type="entry name" value="MFS_1"/>
    <property type="match status" value="1"/>
</dbReference>
<dbReference type="GO" id="GO:0022857">
    <property type="term" value="F:transmembrane transporter activity"/>
    <property type="evidence" value="ECO:0007669"/>
    <property type="project" value="InterPro"/>
</dbReference>
<feature type="transmembrane region" description="Helical" evidence="8">
    <location>
        <begin position="55"/>
        <end position="71"/>
    </location>
</feature>
<feature type="transmembrane region" description="Helical" evidence="8">
    <location>
        <begin position="92"/>
        <end position="110"/>
    </location>
</feature>
<feature type="transmembrane region" description="Helical" evidence="8">
    <location>
        <begin position="400"/>
        <end position="424"/>
    </location>
</feature>
<keyword evidence="4 8" id="KW-0812">Transmembrane</keyword>
<name>A0A916X6Y6_9HYPH</name>